<dbReference type="EMBL" id="CCYD01003101">
    <property type="protein sequence ID" value="CEG50051.1"/>
    <property type="molecule type" value="Genomic_DNA"/>
</dbReference>
<dbReference type="Proteomes" id="UP000054928">
    <property type="component" value="Unassembled WGS sequence"/>
</dbReference>
<evidence type="ECO:0000256" key="7">
    <source>
        <dbReference type="PROSITE-ProRule" id="PRU00221"/>
    </source>
</evidence>
<dbReference type="InterPro" id="IPR005108">
    <property type="entry name" value="HELP"/>
</dbReference>
<name>A0A0N7L8J5_PLAHL</name>
<dbReference type="PROSITE" id="PS50082">
    <property type="entry name" value="WD_REPEATS_2"/>
    <property type="match status" value="2"/>
</dbReference>
<keyword evidence="4" id="KW-0677">Repeat</keyword>
<dbReference type="InterPro" id="IPR018247">
    <property type="entry name" value="EF_Hand_1_Ca_BS"/>
</dbReference>
<feature type="domain" description="Yippee" evidence="9">
    <location>
        <begin position="2380"/>
        <end position="2477"/>
    </location>
</feature>
<dbReference type="PROSITE" id="PS51792">
    <property type="entry name" value="YIPPEE"/>
    <property type="match status" value="1"/>
</dbReference>
<evidence type="ECO:0000256" key="5">
    <source>
        <dbReference type="ARBA" id="ARBA00022833"/>
    </source>
</evidence>
<dbReference type="SUPFAM" id="SSF47473">
    <property type="entry name" value="EF-hand"/>
    <property type="match status" value="1"/>
</dbReference>
<dbReference type="InterPro" id="IPR034751">
    <property type="entry name" value="Yippee"/>
</dbReference>
<dbReference type="Gene3D" id="1.10.238.10">
    <property type="entry name" value="EF-hand"/>
    <property type="match status" value="1"/>
</dbReference>
<dbReference type="SUPFAM" id="SSF50978">
    <property type="entry name" value="WD40 repeat-like"/>
    <property type="match status" value="5"/>
</dbReference>
<dbReference type="InterPro" id="IPR011047">
    <property type="entry name" value="Quinoprotein_ADH-like_sf"/>
</dbReference>
<evidence type="ECO:0000256" key="4">
    <source>
        <dbReference type="ARBA" id="ARBA00022737"/>
    </source>
</evidence>
<feature type="domain" description="EF-hand" evidence="8">
    <location>
        <begin position="100"/>
        <end position="135"/>
    </location>
</feature>
<dbReference type="GO" id="GO:0008017">
    <property type="term" value="F:microtubule binding"/>
    <property type="evidence" value="ECO:0007669"/>
    <property type="project" value="TreeGrafter"/>
</dbReference>
<dbReference type="SUPFAM" id="SSF50998">
    <property type="entry name" value="Quinoprotein alcohol dehydrogenase-like"/>
    <property type="match status" value="1"/>
</dbReference>
<feature type="repeat" description="WD" evidence="7">
    <location>
        <begin position="1490"/>
        <end position="1531"/>
    </location>
</feature>
<evidence type="ECO:0000313" key="11">
    <source>
        <dbReference type="Proteomes" id="UP000054928"/>
    </source>
</evidence>
<protein>
    <submittedName>
        <fullName evidence="10">Uncharacterized protein</fullName>
    </submittedName>
</protein>
<dbReference type="Pfam" id="PF23409">
    <property type="entry name" value="Beta-prop_EML"/>
    <property type="match status" value="3"/>
</dbReference>
<reference evidence="11" key="1">
    <citation type="submission" date="2014-09" db="EMBL/GenBank/DDBJ databases">
        <authorList>
            <person name="Sharma Rahul"/>
            <person name="Thines Marco"/>
        </authorList>
    </citation>
    <scope>NUCLEOTIDE SEQUENCE [LARGE SCALE GENOMIC DNA]</scope>
</reference>
<dbReference type="PANTHER" id="PTHR13720:SF33">
    <property type="entry name" value="HELP DOMAIN-CONTAINING PROTEIN"/>
    <property type="match status" value="1"/>
</dbReference>
<evidence type="ECO:0000313" key="10">
    <source>
        <dbReference type="EMBL" id="CEG50051.1"/>
    </source>
</evidence>
<dbReference type="InterPro" id="IPR050630">
    <property type="entry name" value="WD_repeat_EMAP"/>
</dbReference>
<comment type="similarity">
    <text evidence="1">Belongs to the WD repeat EMAP family.</text>
</comment>
<dbReference type="InterPro" id="IPR055442">
    <property type="entry name" value="Beta-prop_EML-like_2nd"/>
</dbReference>
<sequence>MGQLQGKATYLDASTSFLNASERDVNKLWEGFNDVAEGFGLNRDEFVEICQLMQRSLDIYAHDEMDQLSGALFTALDTDENGLVDALEFLGTMAMISAMSTSQKLTFVYNCYDFNETGQLSLDELTLAFKSTLTGLCKLCQDVSCPTEHVLENLARYALQKAHKADEDAFLSLSEFLNFCNSTPEVTSWVDYFDCPGEKVDEQTGDDSDVEQETIANILASSAFDDGDKARDRDRNLPYDASVLDFTVNKVLEQRPWQLAVTNLAHSPPPVIDPRLPAASLELEWIYGFNSDLRNIVKYVSTTEAIYTAGSVVVLYDTDAHHQQFACHHSGLVQSMALHPLNRRVVATGECALEPKIVVWSTESVSESGGGGGIAVLSVIRGFHRQGVSQLAWLPTGRTLVTVGQDEFHCIAVYQWGKATGTADSEKMGDADWEKPATLVFAGRGGQEPVHALAVFSGPTGQPQFVTAGQRHLFFWIREPDVQYSNSHALYKRLPGVLGRKAKVQTILSLAVIPGASVMIAGTARGQLLVFEGRNCVRVIHAHAAAVTALYALSDGLLSGGNDGKIRVWNRRIEAGAQFDLVALGSSAPRVRSLVASPDGEAKKLLIATAGAEIFEIASSDGANLHFGPVVCGHSTNQLHGLATHPHRHECCSVGDDHTVRVWDLSMHRQIRVAALDAPARACAYSPDGSMIAVGQGVDEDDERIAILPPKLRSLQERQQSKFVNSNKTGAFVVLKESSLAVKFEAKDSKRAIKTVRFSGDGLTLAIGSSDNCIYSYHTEDWASKGKCRARDAGAVLSSFDFSTTGEHILANARNRGEIIAFESSSGGEITQLATLRNVEWLTCSCPYGWGVQGAWPAHGAQEYEISAVDRSSGAETQLLVTGDTLGILRLFRYPCVNLDSHSQFAYGAASTISAIRFTANGSYVVACARDERCIFQWRVEREEVDAVGTIGDANDPIITSDDEREQSHGKLRSIHEEVAAVGDFALELIENRLQNSMCSNDDKRQESELETSKAHSLILKPWVKYSVPPSQSPSETNLELPTLPSESLELEWVYGYRCHDVRNNAFLTQFSSSIVYPAANLVVVMDTKLWLQRHFKQHTDEVTSLTMHIKPGERANNFREIAASGQMGRLPVIHIWRVDSFEVIMSLRGFHRQGIAELRFNAGGNLLASIGLDDRNSLALYDWRSGELLAHTSTSSVGRILGLSFQQESVMTPKNVMNSNGSKMAPIIIATVGVKSAAFWRLGAGRTLIKKDALLGRKGHQLGVTPSFLSIVYMGDDAIAGTVSGDLISFRGIELFSIVPAHTRSVAALYAVASGIVSGGQDGLVKLWSADLECLAEFGKFNPAQYAIRSVFWDTARELLLVGTRGASIHLISSRDGTPIEFQMPDGASVPFIETHSRGELHGLCVCQTKARGCTTGDDAVLRVWDLTRHLEIMTKKLETFSRACAYSPDGNFIAVGLGSDGTSRRHKKDGTLLVFEDRGQSLEIVHETRDTKQAITVMHFSPDGHSLVCGAFDGSVYIYDVPTNFMKRAIFSKHKAPITHLDISSNSQYVRSNCKGFELFFADVTTGSHIASATALRDQTWDTCSTIYNWSNQGIWPVPHRDLNDAIGEITCCACSEPSAPYVDSSAVLAAGNSHGAIKLFNYPAIAQGAGAKTYHGHSGAVSQLCFLRAGGSVCVSIGRYDRCMLQWRRVDSADRRVDNEQSGNVTIAKDPEGDPDVDAEGHSLLKAITTGGRRTHREAKPFLQTMIKPSNAVQEPSRTDGVGSHRSFELEHVFGMRAHDARQNVMYARPKRIVYPTGYVGVSYDRREHRQVFYDGHKHPIFCLTTSSCGGFVASGEICTQDFAQERPRIHIWEPATCMRIVELSSFHSKAVTAVCFSSIDPKLLAAVGQDDFHSIAVYRSPSGQWYDGALFASSRTTKLAVFFVCFIEEPHSAEGCHLVSGGEDHVIFWKMTPLTLTARNGTFGARAQRQPVLCGAAMDDILITGCESGHLYVWQACAVSRVIPAHAGSVYAIHATPLGCATGGRDGHVKLWARKTLTPLIDFDIAQCQPAPHNACVRSICWDVAEDRLLIGTISAELLELSCLTRNTILVSEGHFDRTLHLNGLAVHPLQPELVATAGGDSTVRLWHLEKRCVIAKTVLDGALHSVAFSPEGKWLAVGFGGTSPNNASHKDGAFAILNSQTLEVLHEGRDSKSSAMDMTFSPDLTLLALASADHCVYFYSTLENFALRFKFSKSTGCATRLDFAVDSSMARVSTDAFELLFVSTMDGGHITSAASVADVTWASHKCLFSWDSQGVWDFNGKPEHHVYALAKANTQEMLVAATNQGKIHVYDMPCLSRHTEQDTLRGHSLDVANVAFTCDDSRMGRVFEMYVDSSRIFCCGNCNAHLARNEDIISKNFQGTSGKAYLFDTAVNVCTGPPEERMLMTGLHVVLDLYCNTCWSPVGWKYREAHNASEKYKEGKFILELAKTNQSP</sequence>
<keyword evidence="3" id="KW-0479">Metal-binding</keyword>
<dbReference type="InterPro" id="IPR055439">
    <property type="entry name" value="Beta-prop_EML_1st"/>
</dbReference>
<dbReference type="InterPro" id="IPR036322">
    <property type="entry name" value="WD40_repeat_dom_sf"/>
</dbReference>
<evidence type="ECO:0000256" key="3">
    <source>
        <dbReference type="ARBA" id="ARBA00022723"/>
    </source>
</evidence>
<dbReference type="Gene3D" id="2.130.10.10">
    <property type="entry name" value="YVTN repeat-like/Quinoprotein amine dehydrogenase"/>
    <property type="match status" value="6"/>
</dbReference>
<dbReference type="STRING" id="4781.A0A0N7L8J5"/>
<organism evidence="10 11">
    <name type="scientific">Plasmopara halstedii</name>
    <name type="common">Downy mildew of sunflower</name>
    <dbReference type="NCBI Taxonomy" id="4781"/>
    <lineage>
        <taxon>Eukaryota</taxon>
        <taxon>Sar</taxon>
        <taxon>Stramenopiles</taxon>
        <taxon>Oomycota</taxon>
        <taxon>Peronosporomycetes</taxon>
        <taxon>Peronosporales</taxon>
        <taxon>Peronosporaceae</taxon>
        <taxon>Plasmopara</taxon>
    </lineage>
</organism>
<evidence type="ECO:0000256" key="6">
    <source>
        <dbReference type="ARBA" id="ARBA00022837"/>
    </source>
</evidence>
<accession>A0A0N7L8J5</accession>
<dbReference type="OMA" id="HIWEPAT"/>
<evidence type="ECO:0000256" key="2">
    <source>
        <dbReference type="ARBA" id="ARBA00022574"/>
    </source>
</evidence>
<dbReference type="PANTHER" id="PTHR13720">
    <property type="entry name" value="WD-40 REPEAT PROTEIN"/>
    <property type="match status" value="1"/>
</dbReference>
<dbReference type="GO" id="GO:0005509">
    <property type="term" value="F:calcium ion binding"/>
    <property type="evidence" value="ECO:0007669"/>
    <property type="project" value="InterPro"/>
</dbReference>
<keyword evidence="5" id="KW-0862">Zinc</keyword>
<feature type="domain" description="EF-hand" evidence="8">
    <location>
        <begin position="64"/>
        <end position="99"/>
    </location>
</feature>
<dbReference type="InterPro" id="IPR004910">
    <property type="entry name" value="Yippee/Mis18/Cereblon"/>
</dbReference>
<dbReference type="Pfam" id="PF03226">
    <property type="entry name" value="Yippee-Mis18"/>
    <property type="match status" value="1"/>
</dbReference>
<dbReference type="Pfam" id="PF23414">
    <property type="entry name" value="Beta-prop_EML_2"/>
    <property type="match status" value="3"/>
</dbReference>
<dbReference type="InterPro" id="IPR011992">
    <property type="entry name" value="EF-hand-dom_pair"/>
</dbReference>
<feature type="repeat" description="WD" evidence="7">
    <location>
        <begin position="540"/>
        <end position="570"/>
    </location>
</feature>
<dbReference type="RefSeq" id="XP_024586420.1">
    <property type="nucleotide sequence ID" value="XM_024721308.1"/>
</dbReference>
<keyword evidence="2 7" id="KW-0853">WD repeat</keyword>
<dbReference type="InterPro" id="IPR001680">
    <property type="entry name" value="WD40_rpt"/>
</dbReference>
<dbReference type="InterPro" id="IPR015943">
    <property type="entry name" value="WD40/YVTN_repeat-like_dom_sf"/>
</dbReference>
<keyword evidence="6" id="KW-0106">Calcium</keyword>
<keyword evidence="11" id="KW-1185">Reference proteome</keyword>
<dbReference type="InterPro" id="IPR002048">
    <property type="entry name" value="EF_hand_dom"/>
</dbReference>
<evidence type="ECO:0000259" key="9">
    <source>
        <dbReference type="PROSITE" id="PS51792"/>
    </source>
</evidence>
<dbReference type="PROSITE" id="PS50294">
    <property type="entry name" value="WD_REPEATS_REGION"/>
    <property type="match status" value="1"/>
</dbReference>
<dbReference type="Pfam" id="PF03451">
    <property type="entry name" value="HELP"/>
    <property type="match status" value="1"/>
</dbReference>
<dbReference type="PROSITE" id="PS00018">
    <property type="entry name" value="EF_HAND_1"/>
    <property type="match status" value="2"/>
</dbReference>
<evidence type="ECO:0000259" key="8">
    <source>
        <dbReference type="PROSITE" id="PS50222"/>
    </source>
</evidence>
<dbReference type="OrthoDB" id="47802at2759"/>
<evidence type="ECO:0000256" key="1">
    <source>
        <dbReference type="ARBA" id="ARBA00006489"/>
    </source>
</evidence>
<dbReference type="GeneID" id="36402835"/>
<dbReference type="SMART" id="SM00320">
    <property type="entry name" value="WD40"/>
    <property type="match status" value="22"/>
</dbReference>
<proteinExistence type="inferred from homology"/>
<dbReference type="PROSITE" id="PS50222">
    <property type="entry name" value="EF_HAND_2"/>
    <property type="match status" value="2"/>
</dbReference>